<evidence type="ECO:0000313" key="1">
    <source>
        <dbReference type="EMBL" id="OEG73189.1"/>
    </source>
</evidence>
<proteinExistence type="predicted"/>
<accession>A0A1E5IRJ8</accession>
<evidence type="ECO:0008006" key="3">
    <source>
        <dbReference type="Google" id="ProtNLM"/>
    </source>
</evidence>
<gene>
    <name evidence="1" type="ORF">BEL05_13020</name>
</gene>
<protein>
    <recommendedName>
        <fullName evidence="3">DUF2846 domain-containing protein</fullName>
    </recommendedName>
</protein>
<name>A0A1E5IRJ8_SHECO</name>
<evidence type="ECO:0000313" key="2">
    <source>
        <dbReference type="Proteomes" id="UP000095230"/>
    </source>
</evidence>
<comment type="caution">
    <text evidence="1">The sequence shown here is derived from an EMBL/GenBank/DDBJ whole genome shotgun (WGS) entry which is preliminary data.</text>
</comment>
<dbReference type="AlphaFoldDB" id="A0A1E5IRJ8"/>
<dbReference type="RefSeq" id="WP_069671414.1">
    <property type="nucleotide sequence ID" value="NZ_JAWWDQ010000002.1"/>
</dbReference>
<organism evidence="1 2">
    <name type="scientific">Shewanella colwelliana</name>
    <name type="common">Alteromonas colwelliana</name>
    <dbReference type="NCBI Taxonomy" id="23"/>
    <lineage>
        <taxon>Bacteria</taxon>
        <taxon>Pseudomonadati</taxon>
        <taxon>Pseudomonadota</taxon>
        <taxon>Gammaproteobacteria</taxon>
        <taxon>Alteromonadales</taxon>
        <taxon>Shewanellaceae</taxon>
        <taxon>Shewanella</taxon>
    </lineage>
</organism>
<dbReference type="PROSITE" id="PS51257">
    <property type="entry name" value="PROKAR_LIPOPROTEIN"/>
    <property type="match status" value="1"/>
</dbReference>
<sequence length="338" mass="37115">MNFESIKLNAGRLIVLATVLLSTACSTTYKVDPELVAKFKPEAVPTQEQTFVYVIRGSNFQGGARGAWVAANENVVADLSNGSHTLLKLASGLNSIHLVQGLAGFGYAKVDNKPGETLFYSIDYTTGKMTELTSDMGASMIMETKKAKDIGEPRKNDAYDNLLANPSLLGFKVMKPSAEPMIADAETAVISFYRMETLIGEVPFDIWSEAGYVGSTKAGDYFQVRVAPGKHTFVSLSERYSVLEAEVEAGKEYVVEFDVDMGWNQAHVQILPIDPVKSAKTIKKWQAKAKLMTLDDSVVSLPEFQQRVEMAREYLLPKFKSIDAGEMSTRALTTQHAL</sequence>
<dbReference type="Proteomes" id="UP000095230">
    <property type="component" value="Unassembled WGS sequence"/>
</dbReference>
<reference evidence="1 2" key="1">
    <citation type="submission" date="2016-07" db="EMBL/GenBank/DDBJ databases">
        <title>Whole-genome of two Shewanella species isolated from a digestive organ of sea cucumber Apostichopus japonicus Selenka 1867.</title>
        <authorList>
            <person name="Hong H.-H."/>
            <person name="Choi H."/>
            <person name="Cheon S."/>
            <person name="Oh J.-S."/>
            <person name="Lee H.-G."/>
            <person name="Park C."/>
        </authorList>
    </citation>
    <scope>NUCLEOTIDE SEQUENCE [LARGE SCALE GENOMIC DNA]</scope>
    <source>
        <strain evidence="1 2">CSB03KR</strain>
    </source>
</reference>
<dbReference type="EMBL" id="MCBT01000043">
    <property type="protein sequence ID" value="OEG73189.1"/>
    <property type="molecule type" value="Genomic_DNA"/>
</dbReference>